<dbReference type="EMBL" id="CP000361">
    <property type="protein sequence ID" value="ABV66862.1"/>
    <property type="molecule type" value="Genomic_DNA"/>
</dbReference>
<dbReference type="AlphaFoldDB" id="A8ESD8"/>
<proteinExistence type="predicted"/>
<dbReference type="Proteomes" id="UP000001136">
    <property type="component" value="Chromosome"/>
</dbReference>
<dbReference type="SUPFAM" id="SSF52540">
    <property type="entry name" value="P-loop containing nucleoside triphosphate hydrolases"/>
    <property type="match status" value="1"/>
</dbReference>
<dbReference type="STRING" id="367737.Abu_0595"/>
<dbReference type="RefSeq" id="WP_012012381.1">
    <property type="nucleotide sequence ID" value="NC_009850.1"/>
</dbReference>
<dbReference type="GeneID" id="24304487"/>
<keyword evidence="2" id="KW-1185">Reference proteome</keyword>
<reference evidence="1 2" key="1">
    <citation type="journal article" date="2007" name="PLoS ONE">
        <title>The complete genome sequence and analysis of the Epsilonproteobacterium Arcobacter butzleri.</title>
        <authorList>
            <person name="Miller W.G."/>
            <person name="Parker C.T."/>
            <person name="Rubenfield M."/>
            <person name="Mendz G.L."/>
            <person name="Woesten M.M.S.M."/>
            <person name="Ussery D.W."/>
            <person name="Stolz J.F."/>
            <person name="Binnewies T.T."/>
            <person name="Hallin P.F."/>
            <person name="Wang G."/>
            <person name="Malek J.A."/>
            <person name="Rogosin A."/>
            <person name="Stanker L.H."/>
            <person name="Mandrell R.E."/>
        </authorList>
    </citation>
    <scope>NUCLEOTIDE SEQUENCE [LARGE SCALE GENOMIC DNA]</scope>
    <source>
        <strain evidence="1 2">RM4018</strain>
    </source>
</reference>
<evidence type="ECO:0008006" key="3">
    <source>
        <dbReference type="Google" id="ProtNLM"/>
    </source>
</evidence>
<dbReference type="InterPro" id="IPR027417">
    <property type="entry name" value="P-loop_NTPase"/>
</dbReference>
<name>A8ESD8_ALIB4</name>
<organism evidence="1 2">
    <name type="scientific">Aliarcobacter butzleri (strain RM4018)</name>
    <name type="common">Arcobacter butzleri</name>
    <dbReference type="NCBI Taxonomy" id="367737"/>
    <lineage>
        <taxon>Bacteria</taxon>
        <taxon>Pseudomonadati</taxon>
        <taxon>Campylobacterota</taxon>
        <taxon>Epsilonproteobacteria</taxon>
        <taxon>Campylobacterales</taxon>
        <taxon>Arcobacteraceae</taxon>
        <taxon>Aliarcobacter</taxon>
    </lineage>
</organism>
<accession>A8ESD8</accession>
<gene>
    <name evidence="1" type="ordered locus">Abu_0595</name>
</gene>
<sequence>MNKATTFYEIQDAVAFNNPIDEKNEFYTDFSGFRKGFNEKKIFKYLNIKPTTKECNKISQTLKLFLSGHRGTGKTTELLKLKNEIDETTCFFSVFCDLSDEELDVNNIDFIDIIILILEKLTKTLDDKKIDIPKANIEPFYDWYEQRITEINNQTDESASIEVEGKAGIDLFSLFSLVSKTKGKLSGSNSTKETIRKVFKNKFSDFSLKFNEFILDIKGYLLKNEISKDLLFIIDGFEKIGSLEDRKKILIDNSNKFVEIKANMIITLPIELFSEVSRLKEFASHISFPLISLDNNSKERFKEFIYKRIEKSLFDSEQTVEKIIYYGAGSPRETLKIILEAYVQAEGEIIDLKSVQDAQKSISEELMKYLDEKEISLLKQVYTKTKIPFSDELAKLLIKKVLLDYEDGLERKINPILLDNQDFINLIKA</sequence>
<evidence type="ECO:0000313" key="1">
    <source>
        <dbReference type="EMBL" id="ABV66862.1"/>
    </source>
</evidence>
<dbReference type="HOGENOM" id="CLU_041246_1_0_7"/>
<dbReference type="KEGG" id="abu:Abu_0595"/>
<evidence type="ECO:0000313" key="2">
    <source>
        <dbReference type="Proteomes" id="UP000001136"/>
    </source>
</evidence>
<protein>
    <recommendedName>
        <fullName evidence="3">Orc1-like AAA ATPase domain-containing protein</fullName>
    </recommendedName>
</protein>
<dbReference type="eggNOG" id="COG4928">
    <property type="taxonomic scope" value="Bacteria"/>
</dbReference>